<keyword evidence="3" id="KW-1185">Reference proteome</keyword>
<dbReference type="PANTHER" id="PTHR33164:SF106">
    <property type="entry name" value="TRANSCRIPTIONAL REGULATORY PROTEIN"/>
    <property type="match status" value="1"/>
</dbReference>
<dbReference type="InterPro" id="IPR039422">
    <property type="entry name" value="MarR/SlyA-like"/>
</dbReference>
<evidence type="ECO:0000313" key="2">
    <source>
        <dbReference type="EMBL" id="UNK45217.1"/>
    </source>
</evidence>
<sequence length="156" mass="17334">MHAASVLMRKVLVLNDMVEYQMRRVMGTNETDFQAMQHLMAKGPMTPSQLADALHITTAAVTTVVDRLVRADHARRVPHPLDRRSTMVEPTTHAADLTMSKLMPMIQQTDQLVRDMQPDQQEAVVAYLGGVIQAMEQHIVELAGEQPVVPQLTGKG</sequence>
<dbReference type="Gene3D" id="1.10.10.10">
    <property type="entry name" value="Winged helix-like DNA-binding domain superfamily/Winged helix DNA-binding domain"/>
    <property type="match status" value="1"/>
</dbReference>
<dbReference type="SMART" id="SM00347">
    <property type="entry name" value="HTH_MARR"/>
    <property type="match status" value="1"/>
</dbReference>
<dbReference type="InterPro" id="IPR036388">
    <property type="entry name" value="WH-like_DNA-bd_sf"/>
</dbReference>
<proteinExistence type="predicted"/>
<dbReference type="PROSITE" id="PS50995">
    <property type="entry name" value="HTH_MARR_2"/>
    <property type="match status" value="1"/>
</dbReference>
<dbReference type="InterPro" id="IPR000835">
    <property type="entry name" value="HTH_MarR-typ"/>
</dbReference>
<protein>
    <submittedName>
        <fullName evidence="2">MarR family transcriptional regulator</fullName>
    </submittedName>
</protein>
<dbReference type="InterPro" id="IPR036390">
    <property type="entry name" value="WH_DNA-bd_sf"/>
</dbReference>
<evidence type="ECO:0000313" key="3">
    <source>
        <dbReference type="Proteomes" id="UP000829069"/>
    </source>
</evidence>
<gene>
    <name evidence="2" type="ORF">MNQ99_14925</name>
</gene>
<reference evidence="2 3" key="1">
    <citation type="submission" date="2022-03" db="EMBL/GenBank/DDBJ databases">
        <title>Isotopic signatures of nitrous oxide derived from detoxification processes.</title>
        <authorList>
            <person name="Behrendt U."/>
            <person name="Buchen C."/>
            <person name="Well R."/>
            <person name="Ulrich A."/>
            <person name="Rohe L."/>
            <person name="Kolb S."/>
            <person name="Schloter M."/>
            <person name="Horn M.A."/>
            <person name="Augustin J."/>
        </authorList>
    </citation>
    <scope>NUCLEOTIDE SEQUENCE [LARGE SCALE GENOMIC DNA]</scope>
    <source>
        <strain evidence="2 3">S4-C24</strain>
    </source>
</reference>
<name>A0ABY3W6W8_9MICC</name>
<feature type="domain" description="HTH marR-type" evidence="1">
    <location>
        <begin position="1"/>
        <end position="133"/>
    </location>
</feature>
<dbReference type="SUPFAM" id="SSF46785">
    <property type="entry name" value="Winged helix' DNA-binding domain"/>
    <property type="match status" value="1"/>
</dbReference>
<dbReference type="RefSeq" id="WP_241913485.1">
    <property type="nucleotide sequence ID" value="NZ_CP093326.1"/>
</dbReference>
<dbReference type="Proteomes" id="UP000829069">
    <property type="component" value="Chromosome"/>
</dbReference>
<dbReference type="EMBL" id="CP093326">
    <property type="protein sequence ID" value="UNK45217.1"/>
    <property type="molecule type" value="Genomic_DNA"/>
</dbReference>
<dbReference type="PANTHER" id="PTHR33164">
    <property type="entry name" value="TRANSCRIPTIONAL REGULATOR, MARR FAMILY"/>
    <property type="match status" value="1"/>
</dbReference>
<evidence type="ECO:0000259" key="1">
    <source>
        <dbReference type="PROSITE" id="PS50995"/>
    </source>
</evidence>
<organism evidence="2 3">
    <name type="scientific">Arthrobacter sulfonylureivorans</name>
    <dbReference type="NCBI Taxonomy" id="2486855"/>
    <lineage>
        <taxon>Bacteria</taxon>
        <taxon>Bacillati</taxon>
        <taxon>Actinomycetota</taxon>
        <taxon>Actinomycetes</taxon>
        <taxon>Micrococcales</taxon>
        <taxon>Micrococcaceae</taxon>
        <taxon>Arthrobacter</taxon>
    </lineage>
</organism>
<accession>A0ABY3W6W8</accession>
<dbReference type="Pfam" id="PF12802">
    <property type="entry name" value="MarR_2"/>
    <property type="match status" value="1"/>
</dbReference>